<evidence type="ECO:0000256" key="7">
    <source>
        <dbReference type="SAM" id="Phobius"/>
    </source>
</evidence>
<evidence type="ECO:0000313" key="10">
    <source>
        <dbReference type="EMBL" id="GLP98027.1"/>
    </source>
</evidence>
<feature type="transmembrane region" description="Helical" evidence="7">
    <location>
        <begin position="289"/>
        <end position="313"/>
    </location>
</feature>
<proteinExistence type="inferred from homology"/>
<sequence length="412" mass="43590">MSGGAIVSSITTALLSLKRNLMRSILTTLGIIIGISAVIVMFALGEGAQRQVQAQIESLGSNLLMVRNGSITSGGAKGAAGTRSRMELADLYAIQKQIPEVQSAAATVNGQAQVVWGNANWNTGVEGASADILSANNWRLSEGRAFSDAEVRSGAKVALMGQTVAKELFGDASLALGASVRVNKVPLKVIGLLEGKGQDMRGYDQDDTLIVPITTANRRVLGSSNANRVKRLVISVDSSDNMDYVASEVEQLLLQRHRLSANQSSAFNVMNLSAMMNTRAQANQVFNSLLAGVAAVSLLVGGIGVMNIMLVSVTERTREIGLRMAVGARPKDILVQFLVESALLCILGAIVGVLLSMAAIFVMEFQFGWPMATSPLIMLISVLATGIIGIGFGFYPAYKAANLDPIEALRYE</sequence>
<feature type="transmembrane region" description="Helical" evidence="7">
    <location>
        <begin position="375"/>
        <end position="395"/>
    </location>
</feature>
<dbReference type="Proteomes" id="UP001161422">
    <property type="component" value="Unassembled WGS sequence"/>
</dbReference>
<keyword evidence="5 7" id="KW-0472">Membrane</keyword>
<name>A0AA37S0C7_9GAMM</name>
<organism evidence="10 11">
    <name type="scientific">Paraferrimonas sedimenticola</name>
    <dbReference type="NCBI Taxonomy" id="375674"/>
    <lineage>
        <taxon>Bacteria</taxon>
        <taxon>Pseudomonadati</taxon>
        <taxon>Pseudomonadota</taxon>
        <taxon>Gammaproteobacteria</taxon>
        <taxon>Alteromonadales</taxon>
        <taxon>Ferrimonadaceae</taxon>
        <taxon>Paraferrimonas</taxon>
    </lineage>
</organism>
<dbReference type="GO" id="GO:0005886">
    <property type="term" value="C:plasma membrane"/>
    <property type="evidence" value="ECO:0007669"/>
    <property type="project" value="UniProtKB-SubCell"/>
</dbReference>
<evidence type="ECO:0000256" key="4">
    <source>
        <dbReference type="ARBA" id="ARBA00022989"/>
    </source>
</evidence>
<comment type="similarity">
    <text evidence="6">Belongs to the ABC-4 integral membrane protein family.</text>
</comment>
<dbReference type="Pfam" id="PF12704">
    <property type="entry name" value="MacB_PCD"/>
    <property type="match status" value="1"/>
</dbReference>
<reference evidence="10" key="1">
    <citation type="journal article" date="2014" name="Int. J. Syst. Evol. Microbiol.">
        <title>Complete genome sequence of Corynebacterium casei LMG S-19264T (=DSM 44701T), isolated from a smear-ripened cheese.</title>
        <authorList>
            <consortium name="US DOE Joint Genome Institute (JGI-PGF)"/>
            <person name="Walter F."/>
            <person name="Albersmeier A."/>
            <person name="Kalinowski J."/>
            <person name="Ruckert C."/>
        </authorList>
    </citation>
    <scope>NUCLEOTIDE SEQUENCE</scope>
    <source>
        <strain evidence="10">NBRC 101628</strain>
    </source>
</reference>
<keyword evidence="11" id="KW-1185">Reference proteome</keyword>
<keyword evidence="2" id="KW-1003">Cell membrane</keyword>
<evidence type="ECO:0000256" key="2">
    <source>
        <dbReference type="ARBA" id="ARBA00022475"/>
    </source>
</evidence>
<feature type="transmembrane region" description="Helical" evidence="7">
    <location>
        <begin position="334"/>
        <end position="363"/>
    </location>
</feature>
<dbReference type="GO" id="GO:0022857">
    <property type="term" value="F:transmembrane transporter activity"/>
    <property type="evidence" value="ECO:0007669"/>
    <property type="project" value="TreeGrafter"/>
</dbReference>
<dbReference type="AlphaFoldDB" id="A0AA37S0C7"/>
<keyword evidence="4 7" id="KW-1133">Transmembrane helix</keyword>
<dbReference type="InterPro" id="IPR050250">
    <property type="entry name" value="Macrolide_Exporter_MacB"/>
</dbReference>
<comment type="caution">
    <text evidence="10">The sequence shown here is derived from an EMBL/GenBank/DDBJ whole genome shotgun (WGS) entry which is preliminary data.</text>
</comment>
<accession>A0AA37S0C7</accession>
<evidence type="ECO:0000259" key="9">
    <source>
        <dbReference type="Pfam" id="PF12704"/>
    </source>
</evidence>
<dbReference type="Pfam" id="PF02687">
    <property type="entry name" value="FtsX"/>
    <property type="match status" value="1"/>
</dbReference>
<evidence type="ECO:0000256" key="6">
    <source>
        <dbReference type="ARBA" id="ARBA00038076"/>
    </source>
</evidence>
<dbReference type="InterPro" id="IPR025857">
    <property type="entry name" value="MacB_PCD"/>
</dbReference>
<feature type="domain" description="ABC3 transporter permease C-terminal" evidence="8">
    <location>
        <begin position="293"/>
        <end position="405"/>
    </location>
</feature>
<protein>
    <submittedName>
        <fullName evidence="10">ABC transporter permease</fullName>
    </submittedName>
</protein>
<evidence type="ECO:0000256" key="3">
    <source>
        <dbReference type="ARBA" id="ARBA00022692"/>
    </source>
</evidence>
<feature type="domain" description="MacB-like periplasmic core" evidence="9">
    <location>
        <begin position="24"/>
        <end position="252"/>
    </location>
</feature>
<dbReference type="InterPro" id="IPR003838">
    <property type="entry name" value="ABC3_permease_C"/>
</dbReference>
<reference evidence="10" key="2">
    <citation type="submission" date="2023-01" db="EMBL/GenBank/DDBJ databases">
        <title>Draft genome sequence of Paraferrimonas sedimenticola strain NBRC 101628.</title>
        <authorList>
            <person name="Sun Q."/>
            <person name="Mori K."/>
        </authorList>
    </citation>
    <scope>NUCLEOTIDE SEQUENCE</scope>
    <source>
        <strain evidence="10">NBRC 101628</strain>
    </source>
</reference>
<evidence type="ECO:0000256" key="1">
    <source>
        <dbReference type="ARBA" id="ARBA00004651"/>
    </source>
</evidence>
<feature type="transmembrane region" description="Helical" evidence="7">
    <location>
        <begin position="25"/>
        <end position="45"/>
    </location>
</feature>
<evidence type="ECO:0000313" key="11">
    <source>
        <dbReference type="Proteomes" id="UP001161422"/>
    </source>
</evidence>
<keyword evidence="3 7" id="KW-0812">Transmembrane</keyword>
<dbReference type="PANTHER" id="PTHR30572">
    <property type="entry name" value="MEMBRANE COMPONENT OF TRANSPORTER-RELATED"/>
    <property type="match status" value="1"/>
</dbReference>
<evidence type="ECO:0000256" key="5">
    <source>
        <dbReference type="ARBA" id="ARBA00023136"/>
    </source>
</evidence>
<dbReference type="EMBL" id="BSNC01000013">
    <property type="protein sequence ID" value="GLP98027.1"/>
    <property type="molecule type" value="Genomic_DNA"/>
</dbReference>
<gene>
    <name evidence="10" type="ORF">GCM10007895_33340</name>
</gene>
<comment type="subcellular location">
    <subcellularLocation>
        <location evidence="1">Cell membrane</location>
        <topology evidence="1">Multi-pass membrane protein</topology>
    </subcellularLocation>
</comment>
<evidence type="ECO:0000259" key="8">
    <source>
        <dbReference type="Pfam" id="PF02687"/>
    </source>
</evidence>
<dbReference type="PANTHER" id="PTHR30572:SF4">
    <property type="entry name" value="ABC TRANSPORTER PERMEASE YTRF"/>
    <property type="match status" value="1"/>
</dbReference>